<name>A0ABT3R0L8_9HYPH</name>
<protein>
    <submittedName>
        <fullName evidence="3">PaaX family transcriptional regulator</fullName>
    </submittedName>
</protein>
<feature type="domain" description="Transcriptional repressor PaaX-like N-terminal" evidence="1">
    <location>
        <begin position="20"/>
        <end position="85"/>
    </location>
</feature>
<dbReference type="PIRSF" id="PIRSF020623">
    <property type="entry name" value="PaaX"/>
    <property type="match status" value="1"/>
</dbReference>
<evidence type="ECO:0000313" key="3">
    <source>
        <dbReference type="EMBL" id="MCX2722775.1"/>
    </source>
</evidence>
<dbReference type="Gene3D" id="1.10.10.10">
    <property type="entry name" value="Winged helix-like DNA-binding domain superfamily/Winged helix DNA-binding domain"/>
    <property type="match status" value="1"/>
</dbReference>
<evidence type="ECO:0000259" key="2">
    <source>
        <dbReference type="Pfam" id="PF08223"/>
    </source>
</evidence>
<dbReference type="PANTHER" id="PTHR30319">
    <property type="entry name" value="PHENYLACETIC ACID REGULATOR-RELATED TRANSCRIPTIONAL REPRESSOR"/>
    <property type="match status" value="1"/>
</dbReference>
<gene>
    <name evidence="3" type="ORF">ON753_10340</name>
</gene>
<evidence type="ECO:0000259" key="1">
    <source>
        <dbReference type="Pfam" id="PF07848"/>
    </source>
</evidence>
<reference evidence="3 4" key="1">
    <citation type="journal article" date="2016" name="Int. J. Syst. Evol. Microbiol.">
        <title>Labrenzia salina sp. nov., isolated from the rhizosphere of the halophyte Arthrocnemum macrostachyum.</title>
        <authorList>
            <person name="Camacho M."/>
            <person name="Redondo-Gomez S."/>
            <person name="Rodriguez-Llorente I."/>
            <person name="Rohde M."/>
            <person name="Sproer C."/>
            <person name="Schumann P."/>
            <person name="Klenk H.P."/>
            <person name="Montero-Calasanz M.D.C."/>
        </authorList>
    </citation>
    <scope>NUCLEOTIDE SEQUENCE [LARGE SCALE GENOMIC DNA]</scope>
    <source>
        <strain evidence="3 4">DSM 29163</strain>
    </source>
</reference>
<feature type="domain" description="Transcriptional repressor PaaX-like C-terminal" evidence="2">
    <location>
        <begin position="171"/>
        <end position="257"/>
    </location>
</feature>
<proteinExistence type="predicted"/>
<accession>A0ABT3R0L8</accession>
<dbReference type="Pfam" id="PF08223">
    <property type="entry name" value="PaaX_C"/>
    <property type="match status" value="1"/>
</dbReference>
<keyword evidence="4" id="KW-1185">Reference proteome</keyword>
<dbReference type="Proteomes" id="UP001300261">
    <property type="component" value="Unassembled WGS sequence"/>
</dbReference>
<dbReference type="InterPro" id="IPR036390">
    <property type="entry name" value="WH_DNA-bd_sf"/>
</dbReference>
<dbReference type="InterPro" id="IPR012906">
    <property type="entry name" value="PaaX-like_N"/>
</dbReference>
<dbReference type="InterPro" id="IPR011965">
    <property type="entry name" value="PaaX_trns_reg"/>
</dbReference>
<sequence>MQTCVELLANDVLKPFPPKAAQLIVTIYGDIVEPRGGVLWMGDLIRLCAGFGVNESLVRTAVSRLVSKGQLAGQRDGRRSFYALTPDARNEYHIAAELFYGPEDGECDWIITHCPDPQDQSILMSHGFACLGADIHASADRPGRPVLGTAFRATALRPEAQDLKALVSSAFDLQALSADYAVFINGFRTMKSVVAENAAGETALLLRLALVHAYRAIRLRDPRLPPSVLPDDWPGFGAHRLFAELYVGLSVAADVHIGRHLLDQNGYLPEKPPAVEARLISLAARL</sequence>
<dbReference type="EMBL" id="JAPEVI010000003">
    <property type="protein sequence ID" value="MCX2722775.1"/>
    <property type="molecule type" value="Genomic_DNA"/>
</dbReference>
<dbReference type="Gene3D" id="1.20.58.1460">
    <property type="match status" value="1"/>
</dbReference>
<dbReference type="InterPro" id="IPR013225">
    <property type="entry name" value="PaaX_C"/>
</dbReference>
<dbReference type="PANTHER" id="PTHR30319:SF1">
    <property type="entry name" value="TRANSCRIPTIONAL REPRESSOR PAAX"/>
    <property type="match status" value="1"/>
</dbReference>
<dbReference type="Pfam" id="PF07848">
    <property type="entry name" value="PaaX"/>
    <property type="match status" value="1"/>
</dbReference>
<dbReference type="SUPFAM" id="SSF46785">
    <property type="entry name" value="Winged helix' DNA-binding domain"/>
    <property type="match status" value="1"/>
</dbReference>
<dbReference type="RefSeq" id="WP_265962436.1">
    <property type="nucleotide sequence ID" value="NZ_JAPEVI010000003.1"/>
</dbReference>
<dbReference type="InterPro" id="IPR036388">
    <property type="entry name" value="WH-like_DNA-bd_sf"/>
</dbReference>
<organism evidence="3 4">
    <name type="scientific">Roseibium salinum</name>
    <dbReference type="NCBI Taxonomy" id="1604349"/>
    <lineage>
        <taxon>Bacteria</taxon>
        <taxon>Pseudomonadati</taxon>
        <taxon>Pseudomonadota</taxon>
        <taxon>Alphaproteobacteria</taxon>
        <taxon>Hyphomicrobiales</taxon>
        <taxon>Stappiaceae</taxon>
        <taxon>Roseibium</taxon>
    </lineage>
</organism>
<evidence type="ECO:0000313" key="4">
    <source>
        <dbReference type="Proteomes" id="UP001300261"/>
    </source>
</evidence>
<comment type="caution">
    <text evidence="3">The sequence shown here is derived from an EMBL/GenBank/DDBJ whole genome shotgun (WGS) entry which is preliminary data.</text>
</comment>